<comment type="caution">
    <text evidence="5">The sequence shown here is derived from an EMBL/GenBank/DDBJ whole genome shotgun (WGS) entry which is preliminary data.</text>
</comment>
<name>A0A2M7U050_9BACT</name>
<dbReference type="GO" id="GO:0009117">
    <property type="term" value="P:nucleotide metabolic process"/>
    <property type="evidence" value="ECO:0007669"/>
    <property type="project" value="TreeGrafter"/>
</dbReference>
<dbReference type="PRINTS" id="PR00332">
    <property type="entry name" value="HISTRIAD"/>
</dbReference>
<dbReference type="InterPro" id="IPR036265">
    <property type="entry name" value="HIT-like_sf"/>
</dbReference>
<gene>
    <name evidence="5" type="ORF">COY16_01955</name>
</gene>
<sequence>MITTYMEDCIFCKIANKELPSFKIYEDDRYLSFLDIFPRVKGHALVIPKKHYRWVNDVPEFGEYWEVAKKVGTMIQKKQRSAYISYVTIGNEVPHAHIHIMPQSTGGLEGFHLDPVFHMKKSEIEKLAKELQK</sequence>
<evidence type="ECO:0000256" key="1">
    <source>
        <dbReference type="PIRSR" id="PIRSR601310-1"/>
    </source>
</evidence>
<dbReference type="PANTHER" id="PTHR46648:SF1">
    <property type="entry name" value="ADENOSINE 5'-MONOPHOSPHORAMIDASE HNT1"/>
    <property type="match status" value="1"/>
</dbReference>
<dbReference type="Gene3D" id="3.30.428.10">
    <property type="entry name" value="HIT-like"/>
    <property type="match status" value="1"/>
</dbReference>
<dbReference type="EMBL" id="PFOB01000021">
    <property type="protein sequence ID" value="PIZ63447.1"/>
    <property type="molecule type" value="Genomic_DNA"/>
</dbReference>
<dbReference type="Proteomes" id="UP000228503">
    <property type="component" value="Unassembled WGS sequence"/>
</dbReference>
<organism evidence="5 6">
    <name type="scientific">Candidatus Roizmanbacteria bacterium CG_4_10_14_0_2_um_filter_39_13</name>
    <dbReference type="NCBI Taxonomy" id="1974825"/>
    <lineage>
        <taxon>Bacteria</taxon>
        <taxon>Candidatus Roizmaniibacteriota</taxon>
    </lineage>
</organism>
<dbReference type="GO" id="GO:0003824">
    <property type="term" value="F:catalytic activity"/>
    <property type="evidence" value="ECO:0007669"/>
    <property type="project" value="InterPro"/>
</dbReference>
<proteinExistence type="predicted"/>
<dbReference type="PANTHER" id="PTHR46648">
    <property type="entry name" value="HIT FAMILY PROTEIN 1"/>
    <property type="match status" value="1"/>
</dbReference>
<evidence type="ECO:0000256" key="3">
    <source>
        <dbReference type="PROSITE-ProRule" id="PRU00464"/>
    </source>
</evidence>
<reference evidence="6" key="1">
    <citation type="submission" date="2017-09" db="EMBL/GenBank/DDBJ databases">
        <title>Depth-based differentiation of microbial function through sediment-hosted aquifers and enrichment of novel symbionts in the deep terrestrial subsurface.</title>
        <authorList>
            <person name="Probst A.J."/>
            <person name="Ladd B."/>
            <person name="Jarett J.K."/>
            <person name="Geller-Mcgrath D.E."/>
            <person name="Sieber C.M.K."/>
            <person name="Emerson J.B."/>
            <person name="Anantharaman K."/>
            <person name="Thomas B.C."/>
            <person name="Malmstrom R."/>
            <person name="Stieglmeier M."/>
            <person name="Klingl A."/>
            <person name="Woyke T."/>
            <person name="Ryan C.M."/>
            <person name="Banfield J.F."/>
        </authorList>
    </citation>
    <scope>NUCLEOTIDE SEQUENCE [LARGE SCALE GENOMIC DNA]</scope>
</reference>
<evidence type="ECO:0000259" key="4">
    <source>
        <dbReference type="PROSITE" id="PS51084"/>
    </source>
</evidence>
<dbReference type="AlphaFoldDB" id="A0A2M7U050"/>
<protein>
    <submittedName>
        <fullName evidence="5">HIT family protein</fullName>
    </submittedName>
</protein>
<accession>A0A2M7U050</accession>
<dbReference type="InterPro" id="IPR011146">
    <property type="entry name" value="HIT-like"/>
</dbReference>
<feature type="short sequence motif" description="Histidine triad motif" evidence="2 3">
    <location>
        <begin position="95"/>
        <end position="99"/>
    </location>
</feature>
<evidence type="ECO:0000313" key="5">
    <source>
        <dbReference type="EMBL" id="PIZ63447.1"/>
    </source>
</evidence>
<dbReference type="InterPro" id="IPR001310">
    <property type="entry name" value="Histidine_triad_HIT"/>
</dbReference>
<dbReference type="SUPFAM" id="SSF54197">
    <property type="entry name" value="HIT-like"/>
    <property type="match status" value="1"/>
</dbReference>
<evidence type="ECO:0000256" key="2">
    <source>
        <dbReference type="PIRSR" id="PIRSR601310-3"/>
    </source>
</evidence>
<dbReference type="Pfam" id="PF01230">
    <property type="entry name" value="HIT"/>
    <property type="match status" value="1"/>
</dbReference>
<feature type="domain" description="HIT" evidence="4">
    <location>
        <begin position="10"/>
        <end position="110"/>
    </location>
</feature>
<evidence type="ECO:0000313" key="6">
    <source>
        <dbReference type="Proteomes" id="UP000228503"/>
    </source>
</evidence>
<dbReference type="PROSITE" id="PS51084">
    <property type="entry name" value="HIT_2"/>
    <property type="match status" value="1"/>
</dbReference>
<feature type="active site" description="Tele-AMP-histidine intermediate" evidence="1">
    <location>
        <position position="97"/>
    </location>
</feature>